<gene>
    <name evidence="2" type="ORF">NCTC13456_02536</name>
</gene>
<dbReference type="GO" id="GO:0016853">
    <property type="term" value="F:isomerase activity"/>
    <property type="evidence" value="ECO:0007669"/>
    <property type="project" value="UniProtKB-KW"/>
</dbReference>
<dbReference type="EMBL" id="UFXS01000001">
    <property type="protein sequence ID" value="STD58908.1"/>
    <property type="molecule type" value="Genomic_DNA"/>
</dbReference>
<protein>
    <submittedName>
        <fullName evidence="2">Protein-disulfide isomerase</fullName>
    </submittedName>
</protein>
<evidence type="ECO:0000313" key="3">
    <source>
        <dbReference type="Proteomes" id="UP000254737"/>
    </source>
</evidence>
<dbReference type="PANTHER" id="PTHR13887">
    <property type="entry name" value="GLUTATHIONE S-TRANSFERASE KAPPA"/>
    <property type="match status" value="1"/>
</dbReference>
<dbReference type="InterPro" id="IPR036249">
    <property type="entry name" value="Thioredoxin-like_sf"/>
</dbReference>
<accession>A0A376GGJ8</accession>
<keyword evidence="2" id="KW-0413">Isomerase</keyword>
<dbReference type="SUPFAM" id="SSF52833">
    <property type="entry name" value="Thioredoxin-like"/>
    <property type="match status" value="1"/>
</dbReference>
<dbReference type="Pfam" id="PF01323">
    <property type="entry name" value="DSBA"/>
    <property type="match status" value="1"/>
</dbReference>
<dbReference type="OrthoDB" id="9799122at2"/>
<reference evidence="2 3" key="1">
    <citation type="submission" date="2018-06" db="EMBL/GenBank/DDBJ databases">
        <authorList>
            <consortium name="Pathogen Informatics"/>
            <person name="Doyle S."/>
        </authorList>
    </citation>
    <scope>NUCLEOTIDE SEQUENCE [LARGE SCALE GENOMIC DNA]</scope>
    <source>
        <strain evidence="2 3">NCTC13456</strain>
    </source>
</reference>
<dbReference type="PANTHER" id="PTHR13887:SF41">
    <property type="entry name" value="THIOREDOXIN SUPERFAMILY PROTEIN"/>
    <property type="match status" value="1"/>
</dbReference>
<dbReference type="Proteomes" id="UP000254737">
    <property type="component" value="Unassembled WGS sequence"/>
</dbReference>
<dbReference type="InterPro" id="IPR001853">
    <property type="entry name" value="DSBA-like_thioredoxin_dom"/>
</dbReference>
<sequence length="235" mass="26411">MKIEIWSDVVCPFCYIGKRNLELSLAQFSQRNQLEITWKSFVLDPHLSETAEDSYADYLVKRKGLALEQVNGMIAGITHTAKNVGLHFDFDRSVLVNSQKAYQLIQFAKTKKLGQQAEEVLFKAFFTNGQDTANTITLLQLGEKIGLDKTELRLVLENKSFSEAIEKDIAEARNIGVNGVPFFLINQKYAISGAQPPEVFLSTITKAFEEWQRENPANNLEIIEGQSCGLDGNCQ</sequence>
<evidence type="ECO:0000313" key="2">
    <source>
        <dbReference type="EMBL" id="STD58908.1"/>
    </source>
</evidence>
<feature type="domain" description="DSBA-like thioredoxin" evidence="1">
    <location>
        <begin position="3"/>
        <end position="204"/>
    </location>
</feature>
<dbReference type="GO" id="GO:0016491">
    <property type="term" value="F:oxidoreductase activity"/>
    <property type="evidence" value="ECO:0007669"/>
    <property type="project" value="InterPro"/>
</dbReference>
<dbReference type="STRING" id="343874.GCA_000805695_02006"/>
<name>A0A376GGJ8_9FLAO</name>
<dbReference type="CDD" id="cd03024">
    <property type="entry name" value="DsbA_FrnE"/>
    <property type="match status" value="1"/>
</dbReference>
<organism evidence="2 3">
    <name type="scientific">Empedobacter falsenii</name>
    <dbReference type="NCBI Taxonomy" id="343874"/>
    <lineage>
        <taxon>Bacteria</taxon>
        <taxon>Pseudomonadati</taxon>
        <taxon>Bacteroidota</taxon>
        <taxon>Flavobacteriia</taxon>
        <taxon>Flavobacteriales</taxon>
        <taxon>Weeksellaceae</taxon>
        <taxon>Empedobacter</taxon>
    </lineage>
</organism>
<dbReference type="Gene3D" id="3.40.30.10">
    <property type="entry name" value="Glutaredoxin"/>
    <property type="match status" value="1"/>
</dbReference>
<evidence type="ECO:0000259" key="1">
    <source>
        <dbReference type="Pfam" id="PF01323"/>
    </source>
</evidence>
<dbReference type="RefSeq" id="WP_038331329.1">
    <property type="nucleotide sequence ID" value="NZ_JSYQ01000003.1"/>
</dbReference>
<proteinExistence type="predicted"/>
<dbReference type="AlphaFoldDB" id="A0A376GGJ8"/>